<dbReference type="Proteomes" id="UP000243459">
    <property type="component" value="Chromosome 6"/>
</dbReference>
<feature type="region of interest" description="Disordered" evidence="1">
    <location>
        <begin position="88"/>
        <end position="132"/>
    </location>
</feature>
<accession>A0A5P1EJ09</accession>
<protein>
    <submittedName>
        <fullName evidence="2">Uncharacterized protein</fullName>
    </submittedName>
</protein>
<feature type="region of interest" description="Disordered" evidence="1">
    <location>
        <begin position="258"/>
        <end position="308"/>
    </location>
</feature>
<feature type="compositionally biased region" description="Polar residues" evidence="1">
    <location>
        <begin position="173"/>
        <end position="182"/>
    </location>
</feature>
<organism evidence="2 3">
    <name type="scientific">Asparagus officinalis</name>
    <name type="common">Garden asparagus</name>
    <dbReference type="NCBI Taxonomy" id="4686"/>
    <lineage>
        <taxon>Eukaryota</taxon>
        <taxon>Viridiplantae</taxon>
        <taxon>Streptophyta</taxon>
        <taxon>Embryophyta</taxon>
        <taxon>Tracheophyta</taxon>
        <taxon>Spermatophyta</taxon>
        <taxon>Magnoliopsida</taxon>
        <taxon>Liliopsida</taxon>
        <taxon>Asparagales</taxon>
        <taxon>Asparagaceae</taxon>
        <taxon>Asparagoideae</taxon>
        <taxon>Asparagus</taxon>
    </lineage>
</organism>
<evidence type="ECO:0000313" key="3">
    <source>
        <dbReference type="Proteomes" id="UP000243459"/>
    </source>
</evidence>
<name>A0A5P1EJ09_ASPOF</name>
<keyword evidence="3" id="KW-1185">Reference proteome</keyword>
<evidence type="ECO:0000256" key="1">
    <source>
        <dbReference type="SAM" id="MobiDB-lite"/>
    </source>
</evidence>
<dbReference type="EMBL" id="CM007386">
    <property type="protein sequence ID" value="ONK65886.1"/>
    <property type="molecule type" value="Genomic_DNA"/>
</dbReference>
<feature type="compositionally biased region" description="Basic and acidic residues" evidence="1">
    <location>
        <begin position="268"/>
        <end position="292"/>
    </location>
</feature>
<proteinExistence type="predicted"/>
<evidence type="ECO:0000313" key="2">
    <source>
        <dbReference type="EMBL" id="ONK65886.1"/>
    </source>
</evidence>
<gene>
    <name evidence="2" type="ORF">A4U43_C06F1990</name>
</gene>
<feature type="region of interest" description="Disordered" evidence="1">
    <location>
        <begin position="150"/>
        <end position="182"/>
    </location>
</feature>
<sequence>MDLDLNQLLTETVAEGQGTEWAVGSSRVILDDLKEKPQIEGIRRLLKIHQPLSLFNIGGSVRKKKMTENLRRRTSKWDMLADPHIPIQQAETPIKADNGGVPGLEWNSSKVDANASSLPSELKSDSAKTNNEDYEENKFAGWLHTEDGNVGLANTHSRSPHFPKLPDMDADDGNNTKNSYRKSLSVNYTTEKDQDFNRTGDRWNQLLEQNHRESLSPSHDAKREDDIVRLSNTRSPSPHFPNIPDIYAGGGDYLKHSYKEPSSVNHTTAKDEDLNRTGDRWNKSLEENHHESLSPSRDAKRKRSPISPKRSWGRSYRYFILTLC</sequence>
<reference evidence="3" key="1">
    <citation type="journal article" date="2017" name="Nat. Commun.">
        <title>The asparagus genome sheds light on the origin and evolution of a young Y chromosome.</title>
        <authorList>
            <person name="Harkess A."/>
            <person name="Zhou J."/>
            <person name="Xu C."/>
            <person name="Bowers J.E."/>
            <person name="Van der Hulst R."/>
            <person name="Ayyampalayam S."/>
            <person name="Mercati F."/>
            <person name="Riccardi P."/>
            <person name="McKain M.R."/>
            <person name="Kakrana A."/>
            <person name="Tang H."/>
            <person name="Ray J."/>
            <person name="Groenendijk J."/>
            <person name="Arikit S."/>
            <person name="Mathioni S.M."/>
            <person name="Nakano M."/>
            <person name="Shan H."/>
            <person name="Telgmann-Rauber A."/>
            <person name="Kanno A."/>
            <person name="Yue Z."/>
            <person name="Chen H."/>
            <person name="Li W."/>
            <person name="Chen Y."/>
            <person name="Xu X."/>
            <person name="Zhang Y."/>
            <person name="Luo S."/>
            <person name="Chen H."/>
            <person name="Gao J."/>
            <person name="Mao Z."/>
            <person name="Pires J.C."/>
            <person name="Luo M."/>
            <person name="Kudrna D."/>
            <person name="Wing R.A."/>
            <person name="Meyers B.C."/>
            <person name="Yi K."/>
            <person name="Kong H."/>
            <person name="Lavrijsen P."/>
            <person name="Sunseri F."/>
            <person name="Falavigna A."/>
            <person name="Ye Y."/>
            <person name="Leebens-Mack J.H."/>
            <person name="Chen G."/>
        </authorList>
    </citation>
    <scope>NUCLEOTIDE SEQUENCE [LARGE SCALE GENOMIC DNA]</scope>
    <source>
        <strain evidence="3">cv. DH0086</strain>
    </source>
</reference>
<feature type="compositionally biased region" description="Polar residues" evidence="1">
    <location>
        <begin position="106"/>
        <end position="119"/>
    </location>
</feature>
<dbReference type="AlphaFoldDB" id="A0A5P1EJ09"/>
<dbReference type="Gramene" id="ONK65886">
    <property type="protein sequence ID" value="ONK65886"/>
    <property type="gene ID" value="A4U43_C06F1990"/>
</dbReference>